<dbReference type="Pfam" id="PF13639">
    <property type="entry name" value="zf-RING_2"/>
    <property type="match status" value="1"/>
</dbReference>
<evidence type="ECO:0000256" key="1">
    <source>
        <dbReference type="ARBA" id="ARBA00022723"/>
    </source>
</evidence>
<dbReference type="InterPro" id="IPR001841">
    <property type="entry name" value="Znf_RING"/>
</dbReference>
<keyword evidence="2 4" id="KW-0863">Zinc-finger</keyword>
<keyword evidence="8" id="KW-1185">Reference proteome</keyword>
<organism evidence="7 8">
    <name type="scientific">Penicillium cosmopolitanum</name>
    <dbReference type="NCBI Taxonomy" id="1131564"/>
    <lineage>
        <taxon>Eukaryota</taxon>
        <taxon>Fungi</taxon>
        <taxon>Dikarya</taxon>
        <taxon>Ascomycota</taxon>
        <taxon>Pezizomycotina</taxon>
        <taxon>Eurotiomycetes</taxon>
        <taxon>Eurotiomycetidae</taxon>
        <taxon>Eurotiales</taxon>
        <taxon>Aspergillaceae</taxon>
        <taxon>Penicillium</taxon>
    </lineage>
</organism>
<dbReference type="PANTHER" id="PTHR22763">
    <property type="entry name" value="RING ZINC FINGER PROTEIN"/>
    <property type="match status" value="1"/>
</dbReference>
<dbReference type="RefSeq" id="XP_056481764.1">
    <property type="nucleotide sequence ID" value="XM_056638257.1"/>
</dbReference>
<reference evidence="7" key="2">
    <citation type="journal article" date="2023" name="IMA Fungus">
        <title>Comparative genomic study of the Penicillium genus elucidates a diverse pangenome and 15 lateral gene transfer events.</title>
        <authorList>
            <person name="Petersen C."/>
            <person name="Sorensen T."/>
            <person name="Nielsen M.R."/>
            <person name="Sondergaard T.E."/>
            <person name="Sorensen J.L."/>
            <person name="Fitzpatrick D.A."/>
            <person name="Frisvad J.C."/>
            <person name="Nielsen K.L."/>
        </authorList>
    </citation>
    <scope>NUCLEOTIDE SEQUENCE</scope>
    <source>
        <strain evidence="7">IBT 29677</strain>
    </source>
</reference>
<dbReference type="OrthoDB" id="5772480at2759"/>
<keyword evidence="5" id="KW-1133">Transmembrane helix</keyword>
<dbReference type="EMBL" id="JAPZBU010000012">
    <property type="protein sequence ID" value="KAJ5376734.1"/>
    <property type="molecule type" value="Genomic_DNA"/>
</dbReference>
<evidence type="ECO:0000256" key="4">
    <source>
        <dbReference type="PROSITE-ProRule" id="PRU00175"/>
    </source>
</evidence>
<evidence type="ECO:0000313" key="7">
    <source>
        <dbReference type="EMBL" id="KAJ5376734.1"/>
    </source>
</evidence>
<dbReference type="SMART" id="SM00184">
    <property type="entry name" value="RING"/>
    <property type="match status" value="1"/>
</dbReference>
<dbReference type="Gene3D" id="3.30.40.10">
    <property type="entry name" value="Zinc/RING finger domain, C3HC4 (zinc finger)"/>
    <property type="match status" value="1"/>
</dbReference>
<keyword evidence="1" id="KW-0479">Metal-binding</keyword>
<dbReference type="PROSITE" id="PS50089">
    <property type="entry name" value="ZF_RING_2"/>
    <property type="match status" value="1"/>
</dbReference>
<evidence type="ECO:0000256" key="5">
    <source>
        <dbReference type="SAM" id="Phobius"/>
    </source>
</evidence>
<feature type="transmembrane region" description="Helical" evidence="5">
    <location>
        <begin position="64"/>
        <end position="85"/>
    </location>
</feature>
<dbReference type="SUPFAM" id="SSF57850">
    <property type="entry name" value="RING/U-box"/>
    <property type="match status" value="1"/>
</dbReference>
<evidence type="ECO:0000256" key="2">
    <source>
        <dbReference type="ARBA" id="ARBA00022771"/>
    </source>
</evidence>
<evidence type="ECO:0000313" key="8">
    <source>
        <dbReference type="Proteomes" id="UP001147747"/>
    </source>
</evidence>
<keyword evidence="3" id="KW-0862">Zinc</keyword>
<sequence length="254" mass="30192">MTRTWASVTLGKLFGDDPTFGERVCMQLLTYVKMSIEFITEVKHLFDLELNNHQNQVHWVTNKIIVIVAIFVIPVCVQAFMMPYVHRASEALLDFIFERNLGLYNTEEMTIEDYAEIVRAVVLMDCLRRRMKNFKTRLIHRKVEEVARLDDEYQCSICYEAVEPGTIVTYLHPFCSHWFDTKCLIMWLKTQSTRPSCPMCRTEVNLDDRSIEETMEFWDRWYDWESDDHIIDETEWSIINGSADPWDIYQSLEE</sequence>
<comment type="caution">
    <text evidence="7">The sequence shown here is derived from an EMBL/GenBank/DDBJ whole genome shotgun (WGS) entry which is preliminary data.</text>
</comment>
<name>A0A9W9VDH6_9EURO</name>
<dbReference type="GO" id="GO:0012505">
    <property type="term" value="C:endomembrane system"/>
    <property type="evidence" value="ECO:0007669"/>
    <property type="project" value="TreeGrafter"/>
</dbReference>
<keyword evidence="5" id="KW-0472">Membrane</keyword>
<feature type="domain" description="RING-type" evidence="6">
    <location>
        <begin position="155"/>
        <end position="201"/>
    </location>
</feature>
<dbReference type="InterPro" id="IPR050731">
    <property type="entry name" value="HRD1_E3_ubiq-ligases"/>
</dbReference>
<dbReference type="GO" id="GO:0043161">
    <property type="term" value="P:proteasome-mediated ubiquitin-dependent protein catabolic process"/>
    <property type="evidence" value="ECO:0007669"/>
    <property type="project" value="TreeGrafter"/>
</dbReference>
<reference evidence="7" key="1">
    <citation type="submission" date="2022-12" db="EMBL/GenBank/DDBJ databases">
        <authorList>
            <person name="Petersen C."/>
        </authorList>
    </citation>
    <scope>NUCLEOTIDE SEQUENCE</scope>
    <source>
        <strain evidence="7">IBT 29677</strain>
    </source>
</reference>
<proteinExistence type="predicted"/>
<dbReference type="Proteomes" id="UP001147747">
    <property type="component" value="Unassembled WGS sequence"/>
</dbReference>
<evidence type="ECO:0000259" key="6">
    <source>
        <dbReference type="PROSITE" id="PS50089"/>
    </source>
</evidence>
<dbReference type="GO" id="GO:0008270">
    <property type="term" value="F:zinc ion binding"/>
    <property type="evidence" value="ECO:0007669"/>
    <property type="project" value="UniProtKB-KW"/>
</dbReference>
<dbReference type="GeneID" id="81377237"/>
<keyword evidence="5" id="KW-0812">Transmembrane</keyword>
<dbReference type="InterPro" id="IPR013083">
    <property type="entry name" value="Znf_RING/FYVE/PHD"/>
</dbReference>
<accession>A0A9W9VDH6</accession>
<dbReference type="AlphaFoldDB" id="A0A9W9VDH6"/>
<gene>
    <name evidence="7" type="ORF">N7509_013620</name>
</gene>
<protein>
    <submittedName>
        <fullName evidence="7">E3 ubiquitin-protein ligase</fullName>
    </submittedName>
</protein>
<dbReference type="GO" id="GO:0061630">
    <property type="term" value="F:ubiquitin protein ligase activity"/>
    <property type="evidence" value="ECO:0007669"/>
    <property type="project" value="TreeGrafter"/>
</dbReference>
<evidence type="ECO:0000256" key="3">
    <source>
        <dbReference type="ARBA" id="ARBA00022833"/>
    </source>
</evidence>